<evidence type="ECO:0000256" key="1">
    <source>
        <dbReference type="SAM" id="MobiDB-lite"/>
    </source>
</evidence>
<feature type="region of interest" description="Disordered" evidence="1">
    <location>
        <begin position="697"/>
        <end position="717"/>
    </location>
</feature>
<proteinExistence type="predicted"/>
<feature type="compositionally biased region" description="Basic residues" evidence="1">
    <location>
        <begin position="635"/>
        <end position="644"/>
    </location>
</feature>
<dbReference type="AlphaFoldDB" id="A0A2K0T180"/>
<accession>A0A2K0T180</accession>
<name>A0A2K0T180_9HYPO</name>
<protein>
    <submittedName>
        <fullName evidence="2">Uncharacterized protein</fullName>
    </submittedName>
</protein>
<sequence>MASVEATFLAPWVGDQKPPPSPLASNPVVFRRRYSTGLHILDRKKEDKRASMIEPSVMTPKLMKSTYIEDDDDLDDDDLDKQDNTMSLAEFFKSNDPPSDNFMSVPYSYGEEKERESKWHKFMSIKRRSKSVPRPPVNIQLPDSAVSGVTSGGHRHIAISIPLDAMPFATDSKAQDDTNVKNNTGVKSGGAKTTYGTLPRNFAVQTYSEENGTITVYHPITTETPEGLAKALASQRNSILSQQSAISASSLGERSNHTQSSHRRSNSQSTGYSTEASTVASTKSKQPHYFSIFPKPTTLPQGLHPTPPRRPNSQQRSAQRSAKATSMVVAASQKHHHPAHSASIDGLLSLIKDEENVRDGYNKKPLPSPPPKSEARNKQQYKPGIGFPSPITEETDGSSVGSKRAVRKAVSTQSMLSVSKETPSRPSTAGSIQSRRDKVRDKKRRDMEAVRNAKMLKELQQRRQSEDKQKGEEVESADADEQSKSKGKGPQKASPIYTLCPIVVVADLQPSPGLPQETPVSTPRVSSPRVSSPSQMRLSRDIDSELYLEQKRNMMDKQILRLYESYHENRLRDVERRIRRLERNGDVWLRALVPVLDDMSRNIKSINPSLNTKFTDAEGRGWASDDEVTAERKARSTKRNKATTRRASLSRERIAAGLVGEKLMSDDSEWSDTMSRSDDVSGLGIIEPLMRELAGEARRRQQQIAERTADDWRGNTV</sequence>
<dbReference type="EMBL" id="MTYH01000083">
    <property type="protein sequence ID" value="PNP39287.1"/>
    <property type="molecule type" value="Genomic_DNA"/>
</dbReference>
<evidence type="ECO:0000313" key="3">
    <source>
        <dbReference type="Proteomes" id="UP000236546"/>
    </source>
</evidence>
<feature type="compositionally biased region" description="Low complexity" evidence="1">
    <location>
        <begin position="518"/>
        <end position="534"/>
    </location>
</feature>
<dbReference type="OrthoDB" id="5417386at2759"/>
<feature type="compositionally biased region" description="Basic and acidic residues" evidence="1">
    <location>
        <begin position="707"/>
        <end position="717"/>
    </location>
</feature>
<feature type="compositionally biased region" description="Basic and acidic residues" evidence="1">
    <location>
        <begin position="434"/>
        <end position="473"/>
    </location>
</feature>
<feature type="compositionally biased region" description="Polar residues" evidence="1">
    <location>
        <begin position="311"/>
        <end position="324"/>
    </location>
</feature>
<comment type="caution">
    <text evidence="2">The sequence shown here is derived from an EMBL/GenBank/DDBJ whole genome shotgun (WGS) entry which is preliminary data.</text>
</comment>
<evidence type="ECO:0000313" key="2">
    <source>
        <dbReference type="EMBL" id="PNP39287.1"/>
    </source>
</evidence>
<gene>
    <name evidence="2" type="ORF">TGAMA5MH_08705</name>
</gene>
<feature type="compositionally biased region" description="Polar residues" evidence="1">
    <location>
        <begin position="410"/>
        <end position="433"/>
    </location>
</feature>
<organism evidence="2 3">
    <name type="scientific">Trichoderma gamsii</name>
    <dbReference type="NCBI Taxonomy" id="398673"/>
    <lineage>
        <taxon>Eukaryota</taxon>
        <taxon>Fungi</taxon>
        <taxon>Dikarya</taxon>
        <taxon>Ascomycota</taxon>
        <taxon>Pezizomycotina</taxon>
        <taxon>Sordariomycetes</taxon>
        <taxon>Hypocreomycetidae</taxon>
        <taxon>Hypocreales</taxon>
        <taxon>Hypocreaceae</taxon>
        <taxon>Trichoderma</taxon>
    </lineage>
</organism>
<feature type="region of interest" description="Disordered" evidence="1">
    <location>
        <begin position="1"/>
        <end position="26"/>
    </location>
</feature>
<feature type="region of interest" description="Disordered" evidence="1">
    <location>
        <begin position="358"/>
        <end position="493"/>
    </location>
</feature>
<feature type="region of interest" description="Disordered" evidence="1">
    <location>
        <begin position="625"/>
        <end position="647"/>
    </location>
</feature>
<feature type="region of interest" description="Disordered" evidence="1">
    <location>
        <begin position="243"/>
        <end position="342"/>
    </location>
</feature>
<feature type="region of interest" description="Disordered" evidence="1">
    <location>
        <begin position="510"/>
        <end position="537"/>
    </location>
</feature>
<feature type="compositionally biased region" description="Polar residues" evidence="1">
    <location>
        <begin position="266"/>
        <end position="284"/>
    </location>
</feature>
<reference evidence="2 3" key="1">
    <citation type="submission" date="2017-02" db="EMBL/GenBank/DDBJ databases">
        <title>Genomes of Trichoderma spp. with biocontrol activity.</title>
        <authorList>
            <person name="Gardiner D."/>
            <person name="Kazan K."/>
            <person name="Vos C."/>
            <person name="Harvey P."/>
        </authorList>
    </citation>
    <scope>NUCLEOTIDE SEQUENCE [LARGE SCALE GENOMIC DNA]</scope>
    <source>
        <strain evidence="2 3">A5MH</strain>
    </source>
</reference>
<dbReference type="Proteomes" id="UP000236546">
    <property type="component" value="Unassembled WGS sequence"/>
</dbReference>